<proteinExistence type="predicted"/>
<reference evidence="2" key="1">
    <citation type="journal article" date="2019" name="Int. J. Syst. Evol. Microbiol.">
        <title>The Global Catalogue of Microorganisms (GCM) 10K type strain sequencing project: providing services to taxonomists for standard genome sequencing and annotation.</title>
        <authorList>
            <consortium name="The Broad Institute Genomics Platform"/>
            <consortium name="The Broad Institute Genome Sequencing Center for Infectious Disease"/>
            <person name="Wu L."/>
            <person name="Ma J."/>
        </authorList>
    </citation>
    <scope>NUCLEOTIDE SEQUENCE [LARGE SCALE GENOMIC DNA]</scope>
    <source>
        <strain evidence="2">JCM 15115</strain>
    </source>
</reference>
<name>A0ABP3RW17_9HYPH</name>
<comment type="caution">
    <text evidence="1">The sequence shown here is derived from an EMBL/GenBank/DDBJ whole genome shotgun (WGS) entry which is preliminary data.</text>
</comment>
<gene>
    <name evidence="1" type="ORF">GCM10008943_33270</name>
</gene>
<accession>A0ABP3RW17</accession>
<evidence type="ECO:0000313" key="2">
    <source>
        <dbReference type="Proteomes" id="UP001424441"/>
    </source>
</evidence>
<protein>
    <submittedName>
        <fullName evidence="1">Uncharacterized protein</fullName>
    </submittedName>
</protein>
<dbReference type="EMBL" id="BAAADE010000018">
    <property type="protein sequence ID" value="GAA0615623.1"/>
    <property type="molecule type" value="Genomic_DNA"/>
</dbReference>
<sequence length="70" mass="7969">MVKPSGIEGSITAINLEAFFPHTLHFQLNYRLPHVETNVRTPSIIYNPIFPAKISLKTGSFITITKRMNR</sequence>
<evidence type="ECO:0000313" key="1">
    <source>
        <dbReference type="EMBL" id="GAA0615623.1"/>
    </source>
</evidence>
<keyword evidence="2" id="KW-1185">Reference proteome</keyword>
<dbReference type="Proteomes" id="UP001424441">
    <property type="component" value="Unassembled WGS sequence"/>
</dbReference>
<organism evidence="1 2">
    <name type="scientific">Paenochrobactrum glaciei</name>
    <dbReference type="NCBI Taxonomy" id="486407"/>
    <lineage>
        <taxon>Bacteria</taxon>
        <taxon>Pseudomonadati</taxon>
        <taxon>Pseudomonadota</taxon>
        <taxon>Alphaproteobacteria</taxon>
        <taxon>Hyphomicrobiales</taxon>
        <taxon>Brucellaceae</taxon>
        <taxon>Paenochrobactrum</taxon>
    </lineage>
</organism>